<dbReference type="Gene3D" id="3.90.70.10">
    <property type="entry name" value="Cysteine proteinases"/>
    <property type="match status" value="1"/>
</dbReference>
<dbReference type="SUPFAM" id="SSF54001">
    <property type="entry name" value="Cysteine proteinases"/>
    <property type="match status" value="1"/>
</dbReference>
<protein>
    <recommendedName>
        <fullName evidence="2">USP domain-containing protein</fullName>
    </recommendedName>
</protein>
<evidence type="ECO:0000259" key="2">
    <source>
        <dbReference type="PROSITE" id="PS50235"/>
    </source>
</evidence>
<dbReference type="GO" id="GO:0005634">
    <property type="term" value="C:nucleus"/>
    <property type="evidence" value="ECO:0007669"/>
    <property type="project" value="TreeGrafter"/>
</dbReference>
<dbReference type="InterPro" id="IPR001394">
    <property type="entry name" value="Peptidase_C19_UCH"/>
</dbReference>
<accession>A0A6I8U8V7</accession>
<dbReference type="GO" id="GO:0016579">
    <property type="term" value="P:protein deubiquitination"/>
    <property type="evidence" value="ECO:0007669"/>
    <property type="project" value="InterPro"/>
</dbReference>
<dbReference type="EnsemblMetazoa" id="AAEL025922-RA">
    <property type="protein sequence ID" value="AAEL025922-PA"/>
    <property type="gene ID" value="AAEL025922"/>
</dbReference>
<dbReference type="InterPro" id="IPR028889">
    <property type="entry name" value="USP"/>
</dbReference>
<feature type="domain" description="USP" evidence="2">
    <location>
        <begin position="422"/>
        <end position="771"/>
    </location>
</feature>
<dbReference type="GO" id="GO:0005829">
    <property type="term" value="C:cytosol"/>
    <property type="evidence" value="ECO:0007669"/>
    <property type="project" value="TreeGrafter"/>
</dbReference>
<proteinExistence type="inferred from homology"/>
<dbReference type="FunCoup" id="A0A6I8U8V7">
    <property type="interactions" value="1144"/>
</dbReference>
<dbReference type="InterPro" id="IPR018200">
    <property type="entry name" value="USP_CS"/>
</dbReference>
<dbReference type="GO" id="GO:0004843">
    <property type="term" value="F:cysteine-type deubiquitinase activity"/>
    <property type="evidence" value="ECO:0007669"/>
    <property type="project" value="InterPro"/>
</dbReference>
<evidence type="ECO:0000313" key="3">
    <source>
        <dbReference type="EnsemblMetazoa" id="AAEL025922-PA"/>
    </source>
</evidence>
<comment type="similarity">
    <text evidence="1">Belongs to the peptidase C19 family.</text>
</comment>
<evidence type="ECO:0000313" key="4">
    <source>
        <dbReference type="Proteomes" id="UP000008820"/>
    </source>
</evidence>
<dbReference type="PANTHER" id="PTHR24006">
    <property type="entry name" value="UBIQUITIN CARBOXYL-TERMINAL HYDROLASE"/>
    <property type="match status" value="1"/>
</dbReference>
<dbReference type="InterPro" id="IPR049407">
    <property type="entry name" value="Usp38-like_N"/>
</dbReference>
<reference evidence="3" key="2">
    <citation type="submission" date="2020-05" db="UniProtKB">
        <authorList>
            <consortium name="EnsemblMetazoa"/>
        </authorList>
    </citation>
    <scope>IDENTIFICATION</scope>
    <source>
        <strain evidence="3">LVP_AGWG</strain>
    </source>
</reference>
<evidence type="ECO:0000256" key="1">
    <source>
        <dbReference type="ARBA" id="ARBA00009085"/>
    </source>
</evidence>
<dbReference type="InterPro" id="IPR038765">
    <property type="entry name" value="Papain-like_cys_pep_sf"/>
</dbReference>
<keyword evidence="4" id="KW-1185">Reference proteome</keyword>
<dbReference type="OrthoDB" id="2420415at2759"/>
<dbReference type="PROSITE" id="PS00972">
    <property type="entry name" value="USP_1"/>
    <property type="match status" value="1"/>
</dbReference>
<dbReference type="AlphaFoldDB" id="A0A6I8U8V7"/>
<dbReference type="InterPro" id="IPR050164">
    <property type="entry name" value="Peptidase_C19"/>
</dbReference>
<name>A0A6I8U8V7_AEDAE</name>
<dbReference type="Pfam" id="PF21246">
    <property type="entry name" value="Usp38-like_N"/>
    <property type="match status" value="1"/>
</dbReference>
<dbReference type="Pfam" id="PF00443">
    <property type="entry name" value="UCH"/>
    <property type="match status" value="1"/>
</dbReference>
<dbReference type="PROSITE" id="PS50235">
    <property type="entry name" value="USP_3"/>
    <property type="match status" value="1"/>
</dbReference>
<dbReference type="InParanoid" id="A0A6I8U8V7"/>
<gene>
    <name evidence="3" type="primary">5575900</name>
</gene>
<reference evidence="3 4" key="1">
    <citation type="submission" date="2017-06" db="EMBL/GenBank/DDBJ databases">
        <title>Aedes aegypti genome working group (AGWG) sequencing and assembly.</title>
        <authorList>
            <consortium name="Aedes aegypti Genome Working Group (AGWG)"/>
            <person name="Matthews B.J."/>
        </authorList>
    </citation>
    <scope>NUCLEOTIDE SEQUENCE [LARGE SCALE GENOMIC DNA]</scope>
    <source>
        <strain evidence="3 4">LVP_AGWG</strain>
    </source>
</reference>
<dbReference type="PANTHER" id="PTHR24006:SF908">
    <property type="entry name" value="DEUBIQUITINATING APOPTOTIC INHIBITOR, ISOFORM A"/>
    <property type="match status" value="1"/>
</dbReference>
<dbReference type="Proteomes" id="UP000008820">
    <property type="component" value="Chromosome 2"/>
</dbReference>
<dbReference type="SUPFAM" id="SSF48371">
    <property type="entry name" value="ARM repeat"/>
    <property type="match status" value="1"/>
</dbReference>
<dbReference type="InterPro" id="IPR016024">
    <property type="entry name" value="ARM-type_fold"/>
</dbReference>
<sequence length="872" mass="99949">MFRTIAELIDINIAEEIASNKAGAASSRKKLQIAFRLILCFDVCKSEIGQSTQNTEKIGWDILEAIEPNTVKELIDVKILVNLTKGNCGPEVENLQAVPKLRVWFLQNLHKASKTMAVKCVAEVPHSQPKYDINQMIEHIEMLLANPEAIRDDIEGVKKLCEQIVLYLAHTPLRKDMQLEKLRHFLQKVSYHVPKQHTVEIVEVCLKTLYKHMVSDEETSIYASVVLDLLDKKELIKQGVQWIFQQDNDTKAIKKVFKTLMSWLTANNQANDLVTWISEIITGLQELQKHDVLLELSCSSVKSCSMYFQKHGYQTIMCSILFHILATVEHSPDVFHMIIPIAPTILLELGKQKEKSTELGDDYQQRFIDILTCLMIRFPDPEHQYRELKECLKSYPRSTHFRQVLNGNIVPNSVMTSANARVGLVNLGNTCYMNSVLQALVMTKQFSREILLSKIDAPLFDQIQELLALLIHSHRQELNPRALLAAARPPDFVPGYQQDSSEFLGYLLEKLHEQEKQLINKRQRPAATEDQSQLVKLPSENPNTMAIEQNSIVSEARTTPQDTTLNETLLRPTLIQRMFDGKLFVTYQCGVCDSKSTNLDAIRSFELSFPESNGIKTEYSVQKLLDFYCSSEKLIGDNQYYCDKCKQLCDGERSIRITKSPRNLILTLKHFRYDLHRHTRAKLMNQVQHNETISLRVTPEEGHPFVVQYSLYAAVVHAGTSMDSGHYYTYAQDEPDCWYKFNDNYVTGCSVDELHALSSPNTPYILFYQMSAPSTDCTMSLCIDDEMEHNASANLDLVSTDDVPDCQLPRLEELPPRLRDLVHVHNQTYKEEKRITTQKRFEVHPMNRDTDDDPPPNSCGSNSFNYTNRFIF</sequence>
<organism evidence="3 4">
    <name type="scientific">Aedes aegypti</name>
    <name type="common">Yellowfever mosquito</name>
    <name type="synonym">Culex aegypti</name>
    <dbReference type="NCBI Taxonomy" id="7159"/>
    <lineage>
        <taxon>Eukaryota</taxon>
        <taxon>Metazoa</taxon>
        <taxon>Ecdysozoa</taxon>
        <taxon>Arthropoda</taxon>
        <taxon>Hexapoda</taxon>
        <taxon>Insecta</taxon>
        <taxon>Pterygota</taxon>
        <taxon>Neoptera</taxon>
        <taxon>Endopterygota</taxon>
        <taxon>Diptera</taxon>
        <taxon>Nematocera</taxon>
        <taxon>Culicoidea</taxon>
        <taxon>Culicidae</taxon>
        <taxon>Culicinae</taxon>
        <taxon>Aedini</taxon>
        <taxon>Aedes</taxon>
        <taxon>Stegomyia</taxon>
    </lineage>
</organism>